<organism evidence="2 3">
    <name type="scientific">Chondromyces crocatus</name>
    <dbReference type="NCBI Taxonomy" id="52"/>
    <lineage>
        <taxon>Bacteria</taxon>
        <taxon>Pseudomonadati</taxon>
        <taxon>Myxococcota</taxon>
        <taxon>Polyangia</taxon>
        <taxon>Polyangiales</taxon>
        <taxon>Polyangiaceae</taxon>
        <taxon>Chondromyces</taxon>
    </lineage>
</organism>
<gene>
    <name evidence="2" type="ORF">CMC5_002150</name>
</gene>
<dbReference type="KEGG" id="ccro:CMC5_002150"/>
<dbReference type="OrthoDB" id="5520269at2"/>
<proteinExistence type="predicted"/>
<feature type="region of interest" description="Disordered" evidence="1">
    <location>
        <begin position="1"/>
        <end position="36"/>
    </location>
</feature>
<protein>
    <recommendedName>
        <fullName evidence="4">DUF2076 domain-containing protein</fullName>
    </recommendedName>
</protein>
<sequence length="198" mass="20619">MGILDKLFGTEPEASRFDPARSPSSSTAPPRDPDAQAVERYRYLLRTAPPDAIEEAHTEAFARLSPDQRKQVLEQMSQGVSLVERPASDDPQALARAATRAELQRPGFMERTFGGHAPGALASGTGLGGTLFATIAGSFIGSSIAHSLFGGMMAEGVADAGNDEFSDAGSQDADVAMDTDGGGDFDAGFGDGFDGFDV</sequence>
<accession>A0A0K1E602</accession>
<dbReference type="AlphaFoldDB" id="A0A0K1E602"/>
<keyword evidence="3" id="KW-1185">Reference proteome</keyword>
<evidence type="ECO:0000313" key="3">
    <source>
        <dbReference type="Proteomes" id="UP000067626"/>
    </source>
</evidence>
<evidence type="ECO:0000256" key="1">
    <source>
        <dbReference type="SAM" id="MobiDB-lite"/>
    </source>
</evidence>
<dbReference type="RefSeq" id="WP_050428670.1">
    <property type="nucleotide sequence ID" value="NZ_CP012159.1"/>
</dbReference>
<reference evidence="2 3" key="1">
    <citation type="submission" date="2015-07" db="EMBL/GenBank/DDBJ databases">
        <title>Genome analysis of myxobacterium Chondromyces crocatus Cm c5 reveals a high potential for natural compound synthesis and the genetic basis for the loss of fruiting body formation.</title>
        <authorList>
            <person name="Zaburannyi N."/>
            <person name="Bunk B."/>
            <person name="Maier J."/>
            <person name="Overmann J."/>
            <person name="Mueller R."/>
        </authorList>
    </citation>
    <scope>NUCLEOTIDE SEQUENCE [LARGE SCALE GENOMIC DNA]</scope>
    <source>
        <strain evidence="2 3">Cm c5</strain>
    </source>
</reference>
<dbReference type="EMBL" id="CP012159">
    <property type="protein sequence ID" value="AKT36102.1"/>
    <property type="molecule type" value="Genomic_DNA"/>
</dbReference>
<evidence type="ECO:0008006" key="4">
    <source>
        <dbReference type="Google" id="ProtNLM"/>
    </source>
</evidence>
<dbReference type="Proteomes" id="UP000067626">
    <property type="component" value="Chromosome"/>
</dbReference>
<dbReference type="PATRIC" id="fig|52.7.peg.233"/>
<dbReference type="STRING" id="52.CMC5_002150"/>
<feature type="compositionally biased region" description="Low complexity" evidence="1">
    <location>
        <begin position="20"/>
        <end position="29"/>
    </location>
</feature>
<evidence type="ECO:0000313" key="2">
    <source>
        <dbReference type="EMBL" id="AKT36102.1"/>
    </source>
</evidence>
<name>A0A0K1E602_CHOCO</name>